<evidence type="ECO:0000256" key="4">
    <source>
        <dbReference type="ARBA" id="ARBA00022801"/>
    </source>
</evidence>
<evidence type="ECO:0000256" key="5">
    <source>
        <dbReference type="ARBA" id="ARBA00022917"/>
    </source>
</evidence>
<dbReference type="GO" id="GO:0006412">
    <property type="term" value="P:translation"/>
    <property type="evidence" value="ECO:0007669"/>
    <property type="project" value="UniProtKB-KW"/>
</dbReference>
<comment type="caution">
    <text evidence="7">The sequence shown here is derived from an EMBL/GenBank/DDBJ whole genome shotgun (WGS) entry which is preliminary data.</text>
</comment>
<dbReference type="STRING" id="5353.A0A1Q3DWR1"/>
<sequence>MSRHRYVKNLNIADELDDDALSDGVDEEEMTAEQQLRMNDVLEEIRNLIGEEEISGLPDSEIKDTIWYYNFDISESIQWCLDQQEKRRAAKERQGEVLSRSLSLPPPPFLVVPALLLYSVSWSTQKIMRRTG</sequence>
<dbReference type="EMBL" id="BDGU01000014">
    <property type="protein sequence ID" value="GAV99456.1"/>
    <property type="molecule type" value="Genomic_DNA"/>
</dbReference>
<reference evidence="7 8" key="2">
    <citation type="submission" date="2017-02" db="EMBL/GenBank/DDBJ databases">
        <title>A genome survey and senescence transcriptome analysis in Lentinula edodes.</title>
        <authorList>
            <person name="Sakamoto Y."/>
            <person name="Nakade K."/>
            <person name="Sato S."/>
            <person name="Yoshida Y."/>
            <person name="Miyazaki K."/>
            <person name="Natsume S."/>
            <person name="Konno N."/>
        </authorList>
    </citation>
    <scope>NUCLEOTIDE SEQUENCE [LARGE SCALE GENOMIC DNA]</scope>
    <source>
        <strain evidence="7 8">NBRC 111202</strain>
    </source>
</reference>
<dbReference type="SUPFAM" id="SSF109732">
    <property type="entry name" value="HBS1-like domain"/>
    <property type="match status" value="1"/>
</dbReference>
<evidence type="ECO:0000313" key="8">
    <source>
        <dbReference type="Proteomes" id="UP000188533"/>
    </source>
</evidence>
<keyword evidence="2" id="KW-0963">Cytoplasm</keyword>
<reference evidence="7 8" key="1">
    <citation type="submission" date="2016-08" db="EMBL/GenBank/DDBJ databases">
        <authorList>
            <consortium name="Lentinula edodes genome sequencing consortium"/>
            <person name="Sakamoto Y."/>
            <person name="Nakade K."/>
            <person name="Sato S."/>
            <person name="Yoshida Y."/>
            <person name="Miyazaki K."/>
            <person name="Natsume S."/>
            <person name="Konno N."/>
        </authorList>
    </citation>
    <scope>NUCLEOTIDE SEQUENCE [LARGE SCALE GENOMIC DNA]</scope>
    <source>
        <strain evidence="7 8">NBRC 111202</strain>
    </source>
</reference>
<evidence type="ECO:0000256" key="3">
    <source>
        <dbReference type="ARBA" id="ARBA00022553"/>
    </source>
</evidence>
<dbReference type="InterPro" id="IPR037189">
    <property type="entry name" value="HBS1-like_N_sf"/>
</dbReference>
<dbReference type="Proteomes" id="UP000188533">
    <property type="component" value="Unassembled WGS sequence"/>
</dbReference>
<evidence type="ECO:0000256" key="1">
    <source>
        <dbReference type="ARBA" id="ARBA00004496"/>
    </source>
</evidence>
<dbReference type="AlphaFoldDB" id="A0A1Q3DWR1"/>
<name>A0A1Q3DWR1_LENED</name>
<gene>
    <name evidence="7" type="ORF">LENED_000914</name>
</gene>
<dbReference type="Pfam" id="PF08938">
    <property type="entry name" value="HBS1_N"/>
    <property type="match status" value="1"/>
</dbReference>
<dbReference type="InterPro" id="IPR015033">
    <property type="entry name" value="HBS1-like_N"/>
</dbReference>
<evidence type="ECO:0000313" key="7">
    <source>
        <dbReference type="EMBL" id="GAV99456.1"/>
    </source>
</evidence>
<protein>
    <submittedName>
        <fullName evidence="7">HBS1-like protein</fullName>
    </submittedName>
</protein>
<evidence type="ECO:0000256" key="2">
    <source>
        <dbReference type="ARBA" id="ARBA00022490"/>
    </source>
</evidence>
<keyword evidence="4" id="KW-0378">Hydrolase</keyword>
<comment type="subcellular location">
    <subcellularLocation>
        <location evidence="1">Cytoplasm</location>
    </subcellularLocation>
</comment>
<keyword evidence="8" id="KW-1185">Reference proteome</keyword>
<organism evidence="7 8">
    <name type="scientific">Lentinula edodes</name>
    <name type="common">Shiitake mushroom</name>
    <name type="synonym">Lentinus edodes</name>
    <dbReference type="NCBI Taxonomy" id="5353"/>
    <lineage>
        <taxon>Eukaryota</taxon>
        <taxon>Fungi</taxon>
        <taxon>Dikarya</taxon>
        <taxon>Basidiomycota</taxon>
        <taxon>Agaricomycotina</taxon>
        <taxon>Agaricomycetes</taxon>
        <taxon>Agaricomycetidae</taxon>
        <taxon>Agaricales</taxon>
        <taxon>Marasmiineae</taxon>
        <taxon>Omphalotaceae</taxon>
        <taxon>Lentinula</taxon>
    </lineage>
</organism>
<proteinExistence type="predicted"/>
<dbReference type="GO" id="GO:0005737">
    <property type="term" value="C:cytoplasm"/>
    <property type="evidence" value="ECO:0007669"/>
    <property type="project" value="UniProtKB-SubCell"/>
</dbReference>
<keyword evidence="3" id="KW-0597">Phosphoprotein</keyword>
<keyword evidence="5" id="KW-0648">Protein biosynthesis</keyword>
<dbReference type="GO" id="GO:0016787">
    <property type="term" value="F:hydrolase activity"/>
    <property type="evidence" value="ECO:0007669"/>
    <property type="project" value="UniProtKB-KW"/>
</dbReference>
<accession>A0A1Q3DWR1</accession>
<feature type="domain" description="HBS1-like protein N-terminal" evidence="6">
    <location>
        <begin position="14"/>
        <end position="89"/>
    </location>
</feature>
<evidence type="ECO:0000259" key="6">
    <source>
        <dbReference type="Pfam" id="PF08938"/>
    </source>
</evidence>